<accession>A0A7C9IT42</accession>
<dbReference type="InterPro" id="IPR036514">
    <property type="entry name" value="SGNH_hydro_sf"/>
</dbReference>
<protein>
    <recommendedName>
        <fullName evidence="2">Sialate O-acetylesterase domain-containing protein</fullName>
    </recommendedName>
</protein>
<name>A0A7C9IT42_9BACT</name>
<dbReference type="GO" id="GO:0016788">
    <property type="term" value="F:hydrolase activity, acting on ester bonds"/>
    <property type="evidence" value="ECO:0007669"/>
    <property type="project" value="UniProtKB-ARBA"/>
</dbReference>
<dbReference type="OrthoDB" id="9795554at2"/>
<dbReference type="InterPro" id="IPR005181">
    <property type="entry name" value="SASA"/>
</dbReference>
<dbReference type="Proteomes" id="UP000482487">
    <property type="component" value="Unassembled WGS sequence"/>
</dbReference>
<comment type="caution">
    <text evidence="3">The sequence shown here is derived from an EMBL/GenBank/DDBJ whole genome shotgun (WGS) entry which is preliminary data.</text>
</comment>
<evidence type="ECO:0000256" key="1">
    <source>
        <dbReference type="ARBA" id="ARBA00022801"/>
    </source>
</evidence>
<keyword evidence="1" id="KW-0378">Hydrolase</keyword>
<feature type="domain" description="Sialate O-acetylesterase" evidence="2">
    <location>
        <begin position="170"/>
        <end position="243"/>
    </location>
</feature>
<dbReference type="Gene3D" id="3.40.50.1110">
    <property type="entry name" value="SGNH hydrolase"/>
    <property type="match status" value="1"/>
</dbReference>
<evidence type="ECO:0000313" key="3">
    <source>
        <dbReference type="EMBL" id="MYL82000.1"/>
    </source>
</evidence>
<evidence type="ECO:0000313" key="4">
    <source>
        <dbReference type="Proteomes" id="UP000482487"/>
    </source>
</evidence>
<dbReference type="EMBL" id="WVUD01000002">
    <property type="protein sequence ID" value="MYL82000.1"/>
    <property type="molecule type" value="Genomic_DNA"/>
</dbReference>
<keyword evidence="4" id="KW-1185">Reference proteome</keyword>
<dbReference type="Pfam" id="PF03629">
    <property type="entry name" value="SASA"/>
    <property type="match status" value="1"/>
</dbReference>
<evidence type="ECO:0000259" key="2">
    <source>
        <dbReference type="Pfam" id="PF03629"/>
    </source>
</evidence>
<organism evidence="3 4">
    <name type="scientific">Solidesulfovibrio aerotolerans</name>
    <dbReference type="NCBI Taxonomy" id="295255"/>
    <lineage>
        <taxon>Bacteria</taxon>
        <taxon>Pseudomonadati</taxon>
        <taxon>Thermodesulfobacteriota</taxon>
        <taxon>Desulfovibrionia</taxon>
        <taxon>Desulfovibrionales</taxon>
        <taxon>Desulfovibrionaceae</taxon>
        <taxon>Solidesulfovibrio</taxon>
    </lineage>
</organism>
<dbReference type="SUPFAM" id="SSF52266">
    <property type="entry name" value="SGNH hydrolase"/>
    <property type="match status" value="1"/>
</dbReference>
<dbReference type="AlphaFoldDB" id="A0A7C9IT42"/>
<proteinExistence type="predicted"/>
<gene>
    <name evidence="3" type="ORF">GTA51_02455</name>
</gene>
<reference evidence="3 4" key="1">
    <citation type="submission" date="2020-01" db="EMBL/GenBank/DDBJ databases">
        <title>Genome sequence of Desulfovibrio aerotolerans DSM 16695(T).</title>
        <authorList>
            <person name="Karnachuk O."/>
            <person name="Avakyan M."/>
            <person name="Mardanov A."/>
            <person name="Kadnikov V."/>
            <person name="Ravin N."/>
        </authorList>
    </citation>
    <scope>NUCLEOTIDE SEQUENCE [LARGE SCALE GENOMIC DNA]</scope>
    <source>
        <strain evidence="3 4">DSM 16695</strain>
    </source>
</reference>
<sequence length="337" mass="35482">MPLLHNFCGPGSEHQFTSRPRRLRHLRCCRAGLLLLPLLAATPWGTASVAAGEPLSPAAIQAKYAGRDPILPDNGEFAVFPGKAEEPKQDCAGLTEGRVMTALVFGQSNAANTVDPGYDSGQPVYAYYNGTCQKAHDTMPGASGSKGSTWPRLGDRAVASGLFDAVLFADIARGGSSILNWGPGGALNPILLGTLDDLVAKGLSPTHIFFHQGESDCALGIDPADYAAMLEAIITQIRQRVGDACEIVVARASLYYDPALGGLGDPAGYRSCPALTAVQTEAADPARKVFSGPNTDLIVPWFDRNDGYHFSAKAADHFSAAWMPLLARGGDMAQATP</sequence>